<name>A0A4Z2ILE3_9TELE</name>
<reference evidence="2 3" key="1">
    <citation type="submission" date="2019-03" db="EMBL/GenBank/DDBJ databases">
        <title>First draft genome of Liparis tanakae, snailfish: a comprehensive survey of snailfish specific genes.</title>
        <authorList>
            <person name="Kim W."/>
            <person name="Song I."/>
            <person name="Jeong J.-H."/>
            <person name="Kim D."/>
            <person name="Kim S."/>
            <person name="Ryu S."/>
            <person name="Song J.Y."/>
            <person name="Lee S.K."/>
        </authorList>
    </citation>
    <scope>NUCLEOTIDE SEQUENCE [LARGE SCALE GENOMIC DNA]</scope>
    <source>
        <tissue evidence="2">Muscle</tissue>
    </source>
</reference>
<dbReference type="AlphaFoldDB" id="A0A4Z2ILE3"/>
<dbReference type="EMBL" id="SRLO01000069">
    <property type="protein sequence ID" value="TNN78880.1"/>
    <property type="molecule type" value="Genomic_DNA"/>
</dbReference>
<sequence length="60" mass="6944">MTAELQSNEEEYAAKKDHLKTDQRQDETQTYDLPSPSSSITHPHACRLLSQRENPSRFPE</sequence>
<feature type="compositionally biased region" description="Polar residues" evidence="1">
    <location>
        <begin position="28"/>
        <end position="41"/>
    </location>
</feature>
<evidence type="ECO:0000313" key="2">
    <source>
        <dbReference type="EMBL" id="TNN78880.1"/>
    </source>
</evidence>
<feature type="region of interest" description="Disordered" evidence="1">
    <location>
        <begin position="1"/>
        <end position="60"/>
    </location>
</feature>
<feature type="compositionally biased region" description="Basic and acidic residues" evidence="1">
    <location>
        <begin position="12"/>
        <end position="27"/>
    </location>
</feature>
<protein>
    <submittedName>
        <fullName evidence="2">Uncharacterized protein</fullName>
    </submittedName>
</protein>
<evidence type="ECO:0000256" key="1">
    <source>
        <dbReference type="SAM" id="MobiDB-lite"/>
    </source>
</evidence>
<comment type="caution">
    <text evidence="2">The sequence shown here is derived from an EMBL/GenBank/DDBJ whole genome shotgun (WGS) entry which is preliminary data.</text>
</comment>
<proteinExistence type="predicted"/>
<evidence type="ECO:0000313" key="3">
    <source>
        <dbReference type="Proteomes" id="UP000314294"/>
    </source>
</evidence>
<gene>
    <name evidence="2" type="ORF">EYF80_010806</name>
</gene>
<organism evidence="2 3">
    <name type="scientific">Liparis tanakae</name>
    <name type="common">Tanaka's snailfish</name>
    <dbReference type="NCBI Taxonomy" id="230148"/>
    <lineage>
        <taxon>Eukaryota</taxon>
        <taxon>Metazoa</taxon>
        <taxon>Chordata</taxon>
        <taxon>Craniata</taxon>
        <taxon>Vertebrata</taxon>
        <taxon>Euteleostomi</taxon>
        <taxon>Actinopterygii</taxon>
        <taxon>Neopterygii</taxon>
        <taxon>Teleostei</taxon>
        <taxon>Neoteleostei</taxon>
        <taxon>Acanthomorphata</taxon>
        <taxon>Eupercaria</taxon>
        <taxon>Perciformes</taxon>
        <taxon>Cottioidei</taxon>
        <taxon>Cottales</taxon>
        <taxon>Liparidae</taxon>
        <taxon>Liparis</taxon>
    </lineage>
</organism>
<dbReference type="Proteomes" id="UP000314294">
    <property type="component" value="Unassembled WGS sequence"/>
</dbReference>
<keyword evidence="3" id="KW-1185">Reference proteome</keyword>
<accession>A0A4Z2ILE3</accession>